<feature type="compositionally biased region" description="Basic and acidic residues" evidence="1">
    <location>
        <begin position="208"/>
        <end position="217"/>
    </location>
</feature>
<evidence type="ECO:0000256" key="2">
    <source>
        <dbReference type="SAM" id="Phobius"/>
    </source>
</evidence>
<evidence type="ECO:0000313" key="3">
    <source>
        <dbReference type="EMBL" id="TXG57561.1"/>
    </source>
</evidence>
<feature type="compositionally biased region" description="Polar residues" evidence="1">
    <location>
        <begin position="196"/>
        <end position="207"/>
    </location>
</feature>
<dbReference type="Proteomes" id="UP000323000">
    <property type="component" value="Chromosome 7"/>
</dbReference>
<keyword evidence="2" id="KW-0812">Transmembrane</keyword>
<dbReference type="EMBL" id="VAHF01000007">
    <property type="protein sequence ID" value="TXG57561.1"/>
    <property type="molecule type" value="Genomic_DNA"/>
</dbReference>
<sequence length="559" mass="65497">MALLTSCWFIIESILIPGGILKWFYLSFYIHPFFLVFCRLFLWLQFLINKCILVVIFFPLRIICIVCLFLFRFFRDCVIYLFSFTKYTRSVNSTPVEVIEEDQDDKYSLVLVQSFNQKQIGVFYCVSNIAPIPCKIKVFEFQKNGVLEDDDDYVVLDHEEEKMEEQPSIFEHISSISHPIDSCTKDVDSDNDNDHLSSGCSSNNSPEKNSDTNDEHPQSLCITSSSSMVEREETHDIGGDHQVESDGFYEKYAERMRWFDVLNYDRTCGISAVLNKQIGTPSSVESNEPHVEYLSVPYWSKETRKRLLRSIESDFEMVYVGQSCLSWEALHYQYTKVMQSFCSGINGVFYGNVVGEFQKFQVLLERFLEDERCEGKRIWNYVRGRFALKSLLQVPQISGFLEEEREYKKGEAMSVKQVLEAIERCIEAFGVFVRIDNNKKPWWKLKSSLWAYPPVEDPRDLHLLHYLTRTLQKKEIWLKDLQGKKRCWFNRVVKPLEESHKKEMLFTMIDMKLVSRVLRMSTISSSQLKWCQQKLENIDCQDGKVFRICTTAPLIFPPS</sequence>
<feature type="compositionally biased region" description="Basic and acidic residues" evidence="1">
    <location>
        <begin position="183"/>
        <end position="195"/>
    </location>
</feature>
<dbReference type="PANTHER" id="PTHR46741:SF7">
    <property type="entry name" value="TRANSMEMBRANE PROTEIN"/>
    <property type="match status" value="1"/>
</dbReference>
<keyword evidence="2" id="KW-1133">Transmembrane helix</keyword>
<dbReference type="OrthoDB" id="762807at2759"/>
<feature type="transmembrane region" description="Helical" evidence="2">
    <location>
        <begin position="51"/>
        <end position="74"/>
    </location>
</feature>
<feature type="region of interest" description="Disordered" evidence="1">
    <location>
        <begin position="181"/>
        <end position="220"/>
    </location>
</feature>
<name>A0A5C7HKS3_9ROSI</name>
<evidence type="ECO:0000313" key="4">
    <source>
        <dbReference type="Proteomes" id="UP000323000"/>
    </source>
</evidence>
<comment type="caution">
    <text evidence="3">The sequence shown here is derived from an EMBL/GenBank/DDBJ whole genome shotgun (WGS) entry which is preliminary data.</text>
</comment>
<reference evidence="4" key="1">
    <citation type="journal article" date="2019" name="Gigascience">
        <title>De novo genome assembly of the endangered Acer yangbiense, a plant species with extremely small populations endemic to Yunnan Province, China.</title>
        <authorList>
            <person name="Yang J."/>
            <person name="Wariss H.M."/>
            <person name="Tao L."/>
            <person name="Zhang R."/>
            <person name="Yun Q."/>
            <person name="Hollingsworth P."/>
            <person name="Dao Z."/>
            <person name="Luo G."/>
            <person name="Guo H."/>
            <person name="Ma Y."/>
            <person name="Sun W."/>
        </authorList>
    </citation>
    <scope>NUCLEOTIDE SEQUENCE [LARGE SCALE GENOMIC DNA]</scope>
    <source>
        <strain evidence="4">cv. Malutang</strain>
    </source>
</reference>
<accession>A0A5C7HKS3</accession>
<evidence type="ECO:0000256" key="1">
    <source>
        <dbReference type="SAM" id="MobiDB-lite"/>
    </source>
</evidence>
<proteinExistence type="predicted"/>
<dbReference type="AlphaFoldDB" id="A0A5C7HKS3"/>
<gene>
    <name evidence="3" type="ORF">EZV62_015390</name>
</gene>
<organism evidence="3 4">
    <name type="scientific">Acer yangbiense</name>
    <dbReference type="NCBI Taxonomy" id="1000413"/>
    <lineage>
        <taxon>Eukaryota</taxon>
        <taxon>Viridiplantae</taxon>
        <taxon>Streptophyta</taxon>
        <taxon>Embryophyta</taxon>
        <taxon>Tracheophyta</taxon>
        <taxon>Spermatophyta</taxon>
        <taxon>Magnoliopsida</taxon>
        <taxon>eudicotyledons</taxon>
        <taxon>Gunneridae</taxon>
        <taxon>Pentapetalae</taxon>
        <taxon>rosids</taxon>
        <taxon>malvids</taxon>
        <taxon>Sapindales</taxon>
        <taxon>Sapindaceae</taxon>
        <taxon>Hippocastanoideae</taxon>
        <taxon>Acereae</taxon>
        <taxon>Acer</taxon>
    </lineage>
</organism>
<dbReference type="Pfam" id="PF07891">
    <property type="entry name" value="DUF1666"/>
    <property type="match status" value="1"/>
</dbReference>
<feature type="transmembrane region" description="Helical" evidence="2">
    <location>
        <begin position="23"/>
        <end position="44"/>
    </location>
</feature>
<keyword evidence="2" id="KW-0472">Membrane</keyword>
<dbReference type="PANTHER" id="PTHR46741">
    <property type="entry name" value="OS09G0413600 PROTEIN"/>
    <property type="match status" value="1"/>
</dbReference>
<protein>
    <submittedName>
        <fullName evidence="3">Uncharacterized protein</fullName>
    </submittedName>
</protein>
<dbReference type="InterPro" id="IPR012870">
    <property type="entry name" value="DUF1666"/>
</dbReference>
<keyword evidence="4" id="KW-1185">Reference proteome</keyword>